<proteinExistence type="predicted"/>
<name>T1JD03_STRMM</name>
<dbReference type="EMBL" id="JH432088">
    <property type="status" value="NOT_ANNOTATED_CDS"/>
    <property type="molecule type" value="Genomic_DNA"/>
</dbReference>
<keyword evidence="2" id="KW-1185">Reference proteome</keyword>
<dbReference type="AlphaFoldDB" id="T1JD03"/>
<accession>T1JD03</accession>
<dbReference type="HOGENOM" id="CLU_2486193_0_0_1"/>
<reference evidence="1" key="2">
    <citation type="submission" date="2015-02" db="UniProtKB">
        <authorList>
            <consortium name="EnsemblMetazoa"/>
        </authorList>
    </citation>
    <scope>IDENTIFICATION</scope>
</reference>
<evidence type="ECO:0000313" key="1">
    <source>
        <dbReference type="EnsemblMetazoa" id="SMAR011681-PA"/>
    </source>
</evidence>
<protein>
    <submittedName>
        <fullName evidence="1">Uncharacterized protein</fullName>
    </submittedName>
</protein>
<dbReference type="Proteomes" id="UP000014500">
    <property type="component" value="Unassembled WGS sequence"/>
</dbReference>
<evidence type="ECO:0000313" key="2">
    <source>
        <dbReference type="Proteomes" id="UP000014500"/>
    </source>
</evidence>
<sequence length="87" mass="9335">MSYRVFAICHETSIGIVVCASRAKRALGCSCSLLSSSSPMNSFHSLLSTTLGKGWGRRDVCRDIHRGGMRARESGACNGCTHKGTNK</sequence>
<reference evidence="2" key="1">
    <citation type="submission" date="2011-05" db="EMBL/GenBank/DDBJ databases">
        <authorList>
            <person name="Richards S.R."/>
            <person name="Qu J."/>
            <person name="Jiang H."/>
            <person name="Jhangiani S.N."/>
            <person name="Agravi P."/>
            <person name="Goodspeed R."/>
            <person name="Gross S."/>
            <person name="Mandapat C."/>
            <person name="Jackson L."/>
            <person name="Mathew T."/>
            <person name="Pu L."/>
            <person name="Thornton R."/>
            <person name="Saada N."/>
            <person name="Wilczek-Boney K.B."/>
            <person name="Lee S."/>
            <person name="Kovar C."/>
            <person name="Wu Y."/>
            <person name="Scherer S.E."/>
            <person name="Worley K.C."/>
            <person name="Muzny D.M."/>
            <person name="Gibbs R."/>
        </authorList>
    </citation>
    <scope>NUCLEOTIDE SEQUENCE</scope>
    <source>
        <strain evidence="2">Brora</strain>
    </source>
</reference>
<organism evidence="1 2">
    <name type="scientific">Strigamia maritima</name>
    <name type="common">European centipede</name>
    <name type="synonym">Geophilus maritimus</name>
    <dbReference type="NCBI Taxonomy" id="126957"/>
    <lineage>
        <taxon>Eukaryota</taxon>
        <taxon>Metazoa</taxon>
        <taxon>Ecdysozoa</taxon>
        <taxon>Arthropoda</taxon>
        <taxon>Myriapoda</taxon>
        <taxon>Chilopoda</taxon>
        <taxon>Pleurostigmophora</taxon>
        <taxon>Geophilomorpha</taxon>
        <taxon>Linotaeniidae</taxon>
        <taxon>Strigamia</taxon>
    </lineage>
</organism>
<dbReference type="EnsemblMetazoa" id="SMAR011681-RA">
    <property type="protein sequence ID" value="SMAR011681-PA"/>
    <property type="gene ID" value="SMAR011681"/>
</dbReference>